<evidence type="ECO:0000313" key="2">
    <source>
        <dbReference type="Proteomes" id="UP000304953"/>
    </source>
</evidence>
<organism evidence="1 2">
    <name type="scientific">Petralouisia muris</name>
    <dbReference type="NCBI Taxonomy" id="3032872"/>
    <lineage>
        <taxon>Bacteria</taxon>
        <taxon>Bacillati</taxon>
        <taxon>Bacillota</taxon>
        <taxon>Clostridia</taxon>
        <taxon>Lachnospirales</taxon>
        <taxon>Lachnospiraceae</taxon>
        <taxon>Petralouisia</taxon>
    </lineage>
</organism>
<gene>
    <name evidence="1" type="ORF">E5329_18055</name>
</gene>
<protein>
    <submittedName>
        <fullName evidence="1">AraC family transcriptional regulator</fullName>
    </submittedName>
</protein>
<keyword evidence="2" id="KW-1185">Reference proteome</keyword>
<accession>A0AC61RSX1</accession>
<comment type="caution">
    <text evidence="1">The sequence shown here is derived from an EMBL/GenBank/DDBJ whole genome shotgun (WGS) entry which is preliminary data.</text>
</comment>
<reference evidence="1" key="1">
    <citation type="submission" date="2019-04" db="EMBL/GenBank/DDBJ databases">
        <title>Microbes associate with the intestines of laboratory mice.</title>
        <authorList>
            <person name="Navarre W."/>
            <person name="Wong E."/>
            <person name="Huang K."/>
            <person name="Tropini C."/>
            <person name="Ng K."/>
            <person name="Yu B."/>
        </authorList>
    </citation>
    <scope>NUCLEOTIDE SEQUENCE</scope>
    <source>
        <strain evidence="1">NM01_1-7b</strain>
    </source>
</reference>
<name>A0AC61RSX1_9FIRM</name>
<evidence type="ECO:0000313" key="1">
    <source>
        <dbReference type="EMBL" id="TGY93581.1"/>
    </source>
</evidence>
<dbReference type="EMBL" id="SRYA01000041">
    <property type="protein sequence ID" value="TGY93581.1"/>
    <property type="molecule type" value="Genomic_DNA"/>
</dbReference>
<proteinExistence type="predicted"/>
<sequence>MPPEFFKRLYQKRNTSAPISEITQKVGYKNQGFFYKKFQAYYNMSPIEYRKSLKKNLS</sequence>
<dbReference type="Proteomes" id="UP000304953">
    <property type="component" value="Unassembled WGS sequence"/>
</dbReference>